<dbReference type="Proteomes" id="UP000308600">
    <property type="component" value="Unassembled WGS sequence"/>
</dbReference>
<organism evidence="1 2">
    <name type="scientific">Pluteus cervinus</name>
    <dbReference type="NCBI Taxonomy" id="181527"/>
    <lineage>
        <taxon>Eukaryota</taxon>
        <taxon>Fungi</taxon>
        <taxon>Dikarya</taxon>
        <taxon>Basidiomycota</taxon>
        <taxon>Agaricomycotina</taxon>
        <taxon>Agaricomycetes</taxon>
        <taxon>Agaricomycetidae</taxon>
        <taxon>Agaricales</taxon>
        <taxon>Pluteineae</taxon>
        <taxon>Pluteaceae</taxon>
        <taxon>Pluteus</taxon>
    </lineage>
</organism>
<name>A0ACD3AFQ0_9AGAR</name>
<gene>
    <name evidence="1" type="ORF">BDN72DRAFT_861146</name>
</gene>
<reference evidence="1 2" key="1">
    <citation type="journal article" date="2019" name="Nat. Ecol. Evol.">
        <title>Megaphylogeny resolves global patterns of mushroom evolution.</title>
        <authorList>
            <person name="Varga T."/>
            <person name="Krizsan K."/>
            <person name="Foldi C."/>
            <person name="Dima B."/>
            <person name="Sanchez-Garcia M."/>
            <person name="Sanchez-Ramirez S."/>
            <person name="Szollosi G.J."/>
            <person name="Szarkandi J.G."/>
            <person name="Papp V."/>
            <person name="Albert L."/>
            <person name="Andreopoulos W."/>
            <person name="Angelini C."/>
            <person name="Antonin V."/>
            <person name="Barry K.W."/>
            <person name="Bougher N.L."/>
            <person name="Buchanan P."/>
            <person name="Buyck B."/>
            <person name="Bense V."/>
            <person name="Catcheside P."/>
            <person name="Chovatia M."/>
            <person name="Cooper J."/>
            <person name="Damon W."/>
            <person name="Desjardin D."/>
            <person name="Finy P."/>
            <person name="Geml J."/>
            <person name="Haridas S."/>
            <person name="Hughes K."/>
            <person name="Justo A."/>
            <person name="Karasinski D."/>
            <person name="Kautmanova I."/>
            <person name="Kiss B."/>
            <person name="Kocsube S."/>
            <person name="Kotiranta H."/>
            <person name="LaButti K.M."/>
            <person name="Lechner B.E."/>
            <person name="Liimatainen K."/>
            <person name="Lipzen A."/>
            <person name="Lukacs Z."/>
            <person name="Mihaltcheva S."/>
            <person name="Morgado L.N."/>
            <person name="Niskanen T."/>
            <person name="Noordeloos M.E."/>
            <person name="Ohm R.A."/>
            <person name="Ortiz-Santana B."/>
            <person name="Ovrebo C."/>
            <person name="Racz N."/>
            <person name="Riley R."/>
            <person name="Savchenko A."/>
            <person name="Shiryaev A."/>
            <person name="Soop K."/>
            <person name="Spirin V."/>
            <person name="Szebenyi C."/>
            <person name="Tomsovsky M."/>
            <person name="Tulloss R.E."/>
            <person name="Uehling J."/>
            <person name="Grigoriev I.V."/>
            <person name="Vagvolgyi C."/>
            <person name="Papp T."/>
            <person name="Martin F.M."/>
            <person name="Miettinen O."/>
            <person name="Hibbett D.S."/>
            <person name="Nagy L.G."/>
        </authorList>
    </citation>
    <scope>NUCLEOTIDE SEQUENCE [LARGE SCALE GENOMIC DNA]</scope>
    <source>
        <strain evidence="1 2">NL-1719</strain>
    </source>
</reference>
<dbReference type="EMBL" id="ML208463">
    <property type="protein sequence ID" value="TFK64728.1"/>
    <property type="molecule type" value="Genomic_DNA"/>
</dbReference>
<evidence type="ECO:0000313" key="2">
    <source>
        <dbReference type="Proteomes" id="UP000308600"/>
    </source>
</evidence>
<proteinExistence type="predicted"/>
<accession>A0ACD3AFQ0</accession>
<evidence type="ECO:0000313" key="1">
    <source>
        <dbReference type="EMBL" id="TFK64728.1"/>
    </source>
</evidence>
<keyword evidence="2" id="KW-1185">Reference proteome</keyword>
<protein>
    <submittedName>
        <fullName evidence="1">Uncharacterized protein</fullName>
    </submittedName>
</protein>
<sequence length="468" mass="53007">MARSSKNTKKGIFYIFASAATLNILSPPYNTVTIGSRIPTPDTSTTYKAVSPIPNSSVSTHATDGLDIMMTVVSPIPSGLPADRDTSVGTNVLDPTLAQLVEPSLLTAAADESPVVDEDSSILKLKLNLDNLVEKISTDDSYILVQQEFTAIGSKRARELDSDDEGDEVTIKRKRVRMSSDFDKFKSFFSEGKEIRVEWKATLTPEELEETQKRYKRYLQLKDILKIPVDKVMSHDLYTEVGDMAIKLWGAAIDPWRNPSLRLPSKFREALSHFKTPRRSEEGKEAIRVRQEKAKALRAETSGKPAPKPSTPPPPPPVSGQYDQFLPEDPTVSREWVLDCGCSFEMAVWAFFSWKNLWGQNTGNGAWQRMPHIPVYPREFLFQNLTNFAMVDIQHVMNWRGTGFWDRRFHIRFRKNQLVRMEMLLDELEALPSFDDPDIRGWPDVKSRMNACGALNLHRVKVEVEDSA</sequence>